<feature type="coiled-coil region" evidence="1">
    <location>
        <begin position="6"/>
        <end position="33"/>
    </location>
</feature>
<evidence type="ECO:0000313" key="4">
    <source>
        <dbReference type="Proteomes" id="UP000444174"/>
    </source>
</evidence>
<reference evidence="3 4" key="1">
    <citation type="submission" date="2019-10" db="EMBL/GenBank/DDBJ databases">
        <title>Epibacterium sp. nov., isolated from seawater.</title>
        <authorList>
            <person name="Zhang X."/>
            <person name="Li N."/>
        </authorList>
    </citation>
    <scope>NUCLEOTIDE SEQUENCE [LARGE SCALE GENOMIC DNA]</scope>
    <source>
        <strain evidence="3 4">SM1979</strain>
    </source>
</reference>
<sequence>MSTPEEEKFLREKQEYEDALAAYQEILGRAAQKLPIPSLMTANYGQASSGPARAASDPWISERFPNLATAARRVQAEEADFLALDDPFASHAQGNCSISQYTINKVYEYYALFETIYLLASDEAFRKEIVAQIEAFFTGSGIAHYMRANELQNRADQLMSLRPGWLDFLLSSDEMDRTLLRRQADIDAELEEIGRETAFHMAIAEGKIADYFQSIWSDLKQKYYDCGLLYAVSTVAVDGVFLAAEIYAGLAFLRFLRFGVKFASSSRSILIEILDGSGHKLGSKTHSIDALEAKYGTPQENHLGGYEPDRNRDIPDKPAQDVLEEKRRAEQAEERHDVRDDGSYRASNDPKGVRRAPDGEAMVQDKDDTWTRISETSNNTKGRFGEMMADDWAAKKDPPWIKVNGPNSDMNTPGHQGLDSVYKNPNPPPGYFVTDAKYGKAGLGTLKDGTKQMSPSWIRKRISTEFDPRLARSIEKSHEPGILRVDKNGDVEWESLKNRKWRAGDQ</sequence>
<dbReference type="Proteomes" id="UP000444174">
    <property type="component" value="Unassembled WGS sequence"/>
</dbReference>
<accession>A0A843YM11</accession>
<feature type="region of interest" description="Disordered" evidence="2">
    <location>
        <begin position="297"/>
        <end position="383"/>
    </location>
</feature>
<dbReference type="AlphaFoldDB" id="A0A843YM11"/>
<feature type="region of interest" description="Disordered" evidence="2">
    <location>
        <begin position="407"/>
        <end position="428"/>
    </location>
</feature>
<keyword evidence="1" id="KW-0175">Coiled coil</keyword>
<gene>
    <name evidence="3" type="ORF">GFB49_17580</name>
</gene>
<evidence type="ECO:0000256" key="2">
    <source>
        <dbReference type="SAM" id="MobiDB-lite"/>
    </source>
</evidence>
<feature type="compositionally biased region" description="Basic and acidic residues" evidence="2">
    <location>
        <begin position="307"/>
        <end position="343"/>
    </location>
</feature>
<feature type="compositionally biased region" description="Basic and acidic residues" evidence="2">
    <location>
        <begin position="351"/>
        <end position="370"/>
    </location>
</feature>
<organism evidence="3 4">
    <name type="scientific">Tritonibacter litoralis</name>
    <dbReference type="NCBI Taxonomy" id="2662264"/>
    <lineage>
        <taxon>Bacteria</taxon>
        <taxon>Pseudomonadati</taxon>
        <taxon>Pseudomonadota</taxon>
        <taxon>Alphaproteobacteria</taxon>
        <taxon>Rhodobacterales</taxon>
        <taxon>Paracoccaceae</taxon>
        <taxon>Tritonibacter</taxon>
    </lineage>
</organism>
<comment type="caution">
    <text evidence="3">The sequence shown here is derived from an EMBL/GenBank/DDBJ whole genome shotgun (WGS) entry which is preliminary data.</text>
</comment>
<proteinExistence type="predicted"/>
<dbReference type="RefSeq" id="WP_153217256.1">
    <property type="nucleotide sequence ID" value="NZ_WIBF01000013.1"/>
</dbReference>
<dbReference type="EMBL" id="WIBF01000013">
    <property type="protein sequence ID" value="MQQ10282.1"/>
    <property type="molecule type" value="Genomic_DNA"/>
</dbReference>
<feature type="compositionally biased region" description="Polar residues" evidence="2">
    <location>
        <begin position="371"/>
        <end position="381"/>
    </location>
</feature>
<keyword evidence="4" id="KW-1185">Reference proteome</keyword>
<protein>
    <submittedName>
        <fullName evidence="3">Uncharacterized protein</fullName>
    </submittedName>
</protein>
<name>A0A843YM11_9RHOB</name>
<evidence type="ECO:0000256" key="1">
    <source>
        <dbReference type="SAM" id="Coils"/>
    </source>
</evidence>
<evidence type="ECO:0000313" key="3">
    <source>
        <dbReference type="EMBL" id="MQQ10282.1"/>
    </source>
</evidence>